<accession>A0A8S3UFL8</accession>
<reference evidence="1" key="1">
    <citation type="submission" date="2021-03" db="EMBL/GenBank/DDBJ databases">
        <authorList>
            <person name="Bekaert M."/>
        </authorList>
    </citation>
    <scope>NUCLEOTIDE SEQUENCE</scope>
</reference>
<name>A0A8S3UFL8_MYTED</name>
<dbReference type="Proteomes" id="UP000683360">
    <property type="component" value="Unassembled WGS sequence"/>
</dbReference>
<sequence length="193" mass="21606">MQELFIKKSNMLCLQIVGGSNFIQQDPYGMVNPTFFGMVDSTPYGMVNPAPIGMVDSTPYGMVESSPYGMVIPTPCVEMVAHPHPYNVMQPTFDPSLILKNAYPGVPAVQNNNTGHSDTSRRTPYLKDVQDNTQFVNRQPSASVQKDTYKMNSNDCKKYLENLGKEIVSDSKKEFTNFVKNFDSNELKKEVSI</sequence>
<organism evidence="1 2">
    <name type="scientific">Mytilus edulis</name>
    <name type="common">Blue mussel</name>
    <dbReference type="NCBI Taxonomy" id="6550"/>
    <lineage>
        <taxon>Eukaryota</taxon>
        <taxon>Metazoa</taxon>
        <taxon>Spiralia</taxon>
        <taxon>Lophotrochozoa</taxon>
        <taxon>Mollusca</taxon>
        <taxon>Bivalvia</taxon>
        <taxon>Autobranchia</taxon>
        <taxon>Pteriomorphia</taxon>
        <taxon>Mytilida</taxon>
        <taxon>Mytiloidea</taxon>
        <taxon>Mytilidae</taxon>
        <taxon>Mytilinae</taxon>
        <taxon>Mytilus</taxon>
    </lineage>
</organism>
<comment type="caution">
    <text evidence="1">The sequence shown here is derived from an EMBL/GenBank/DDBJ whole genome shotgun (WGS) entry which is preliminary data.</text>
</comment>
<dbReference type="OrthoDB" id="10446557at2759"/>
<evidence type="ECO:0000313" key="2">
    <source>
        <dbReference type="Proteomes" id="UP000683360"/>
    </source>
</evidence>
<dbReference type="EMBL" id="CAJPWZ010002585">
    <property type="protein sequence ID" value="CAG2241382.1"/>
    <property type="molecule type" value="Genomic_DNA"/>
</dbReference>
<keyword evidence="2" id="KW-1185">Reference proteome</keyword>
<dbReference type="AlphaFoldDB" id="A0A8S3UFL8"/>
<evidence type="ECO:0000313" key="1">
    <source>
        <dbReference type="EMBL" id="CAG2241382.1"/>
    </source>
</evidence>
<proteinExistence type="predicted"/>
<gene>
    <name evidence="1" type="ORF">MEDL_53619</name>
</gene>
<protein>
    <submittedName>
        <fullName evidence="1">Uncharacterized protein</fullName>
    </submittedName>
</protein>